<organism evidence="2 3">
    <name type="scientific">Arenimonas terrae</name>
    <dbReference type="NCBI Taxonomy" id="2546226"/>
    <lineage>
        <taxon>Bacteria</taxon>
        <taxon>Pseudomonadati</taxon>
        <taxon>Pseudomonadota</taxon>
        <taxon>Gammaproteobacteria</taxon>
        <taxon>Lysobacterales</taxon>
        <taxon>Lysobacteraceae</taxon>
        <taxon>Arenimonas</taxon>
    </lineage>
</organism>
<dbReference type="SFLD" id="SFLDS00003">
    <property type="entry name" value="Haloacid_Dehalogenase"/>
    <property type="match status" value="1"/>
</dbReference>
<dbReference type="InterPro" id="IPR006423">
    <property type="entry name" value="Lipo_e_P4"/>
</dbReference>
<dbReference type="AlphaFoldDB" id="A0A5C4RP77"/>
<accession>A0A5C4RP77</accession>
<dbReference type="PIRSF" id="PIRSF019271">
    <property type="entry name" value="Acid_Ptase_C"/>
    <property type="match status" value="1"/>
</dbReference>
<dbReference type="OrthoDB" id="395856at2"/>
<dbReference type="Proteomes" id="UP000305760">
    <property type="component" value="Unassembled WGS sequence"/>
</dbReference>
<proteinExistence type="predicted"/>
<dbReference type="PROSITE" id="PS51257">
    <property type="entry name" value="PROKAR_LIPOPROTEIN"/>
    <property type="match status" value="1"/>
</dbReference>
<dbReference type="InterPro" id="IPR023214">
    <property type="entry name" value="HAD_sf"/>
</dbReference>
<dbReference type="RefSeq" id="WP_139450379.1">
    <property type="nucleotide sequence ID" value="NZ_SMDR01000005.1"/>
</dbReference>
<dbReference type="SFLD" id="SFLDG01125">
    <property type="entry name" value="C1.1:_Acid_Phosphatase_Like"/>
    <property type="match status" value="1"/>
</dbReference>
<keyword evidence="3" id="KW-1185">Reference proteome</keyword>
<dbReference type="Pfam" id="PF03767">
    <property type="entry name" value="Acid_phosphat_B"/>
    <property type="match status" value="1"/>
</dbReference>
<dbReference type="GO" id="GO:0009279">
    <property type="term" value="C:cell outer membrane"/>
    <property type="evidence" value="ECO:0007669"/>
    <property type="project" value="InterPro"/>
</dbReference>
<evidence type="ECO:0000256" key="1">
    <source>
        <dbReference type="ARBA" id="ARBA00022729"/>
    </source>
</evidence>
<keyword evidence="1" id="KW-0732">Signal</keyword>
<dbReference type="Gene3D" id="3.40.50.1000">
    <property type="entry name" value="HAD superfamily/HAD-like"/>
    <property type="match status" value="1"/>
</dbReference>
<dbReference type="InterPro" id="IPR005519">
    <property type="entry name" value="Acid_phosphat_B-like"/>
</dbReference>
<dbReference type="EMBL" id="SMDR01000005">
    <property type="protein sequence ID" value="TNJ32745.1"/>
    <property type="molecule type" value="Genomic_DNA"/>
</dbReference>
<name>A0A5C4RP77_9GAMM</name>
<evidence type="ECO:0000313" key="3">
    <source>
        <dbReference type="Proteomes" id="UP000305760"/>
    </source>
</evidence>
<reference evidence="2 3" key="1">
    <citation type="submission" date="2019-03" db="EMBL/GenBank/DDBJ databases">
        <title>Arenimonas daejeonensis sp. nov., isolated from compost.</title>
        <authorList>
            <person name="Jeon C.O."/>
        </authorList>
    </citation>
    <scope>NUCLEOTIDE SEQUENCE [LARGE SCALE GENOMIC DNA]</scope>
    <source>
        <strain evidence="2 3">R29</strain>
    </source>
</reference>
<evidence type="ECO:0000313" key="2">
    <source>
        <dbReference type="EMBL" id="TNJ32745.1"/>
    </source>
</evidence>
<dbReference type="PANTHER" id="PTHR31284:SF10">
    <property type="entry name" value="ACID PHOSPHATASE-LIKE PROTEIN"/>
    <property type="match status" value="1"/>
</dbReference>
<sequence length="312" mass="34349">MTPLKTLTLSTLVLALAACQVLPTRGEPVSDEDLAAVEPTPVRKAPEGPRVPSGPAANDNLNAVAWMQTSLEYRLLAGQTYRAALLQLDRALKTPDWDALVPEERANPATGLAPAVIVDIDETVLDNSPYQARLVRDGGSYDEVTWDGWVREEEATAIPGAVEFAQAAAARGVTIFYVSNRAAHLEEPTLKNLRALGFPLERPEQFLGLGFFVEGCEQQGSEKGCRRQHVGRTHRVLMQFGDQIGDMATILVNTKEGREQAIAPYVGWIGERWFVLPNPSYGSWEPALFNNAWDLPAAERRRMKIDALIYAE</sequence>
<dbReference type="InterPro" id="IPR036412">
    <property type="entry name" value="HAD-like_sf"/>
</dbReference>
<dbReference type="PANTHER" id="PTHR31284">
    <property type="entry name" value="ACID PHOSPHATASE-LIKE PROTEIN"/>
    <property type="match status" value="1"/>
</dbReference>
<comment type="caution">
    <text evidence="2">The sequence shown here is derived from an EMBL/GenBank/DDBJ whole genome shotgun (WGS) entry which is preliminary data.</text>
</comment>
<gene>
    <name evidence="2" type="ORF">E1B00_15230</name>
</gene>
<dbReference type="SUPFAM" id="SSF56784">
    <property type="entry name" value="HAD-like"/>
    <property type="match status" value="1"/>
</dbReference>
<protein>
    <submittedName>
        <fullName evidence="2">Acid phosphatase</fullName>
    </submittedName>
</protein>